<comment type="caution">
    <text evidence="2">The sequence shown here is derived from an EMBL/GenBank/DDBJ whole genome shotgun (WGS) entry which is preliminary data.</text>
</comment>
<dbReference type="Proteomes" id="UP000777002">
    <property type="component" value="Unassembled WGS sequence"/>
</dbReference>
<feature type="region of interest" description="Disordered" evidence="1">
    <location>
        <begin position="1"/>
        <end position="36"/>
    </location>
</feature>
<evidence type="ECO:0008006" key="4">
    <source>
        <dbReference type="Google" id="ProtNLM"/>
    </source>
</evidence>
<evidence type="ECO:0000256" key="1">
    <source>
        <dbReference type="SAM" id="MobiDB-lite"/>
    </source>
</evidence>
<dbReference type="SUPFAM" id="SSF52540">
    <property type="entry name" value="P-loop containing nucleoside triphosphate hydrolases"/>
    <property type="match status" value="1"/>
</dbReference>
<keyword evidence="3" id="KW-1185">Reference proteome</keyword>
<organism evidence="2 3">
    <name type="scientific">Parasutterella secunda</name>
    <dbReference type="NCBI Taxonomy" id="626947"/>
    <lineage>
        <taxon>Bacteria</taxon>
        <taxon>Pseudomonadati</taxon>
        <taxon>Pseudomonadota</taxon>
        <taxon>Betaproteobacteria</taxon>
        <taxon>Burkholderiales</taxon>
        <taxon>Sutterellaceae</taxon>
        <taxon>Parasutterella</taxon>
    </lineage>
</organism>
<reference evidence="2 3" key="1">
    <citation type="journal article" date="2021" name="Sci. Rep.">
        <title>The distribution of antibiotic resistance genes in chicken gut microbiota commensals.</title>
        <authorList>
            <person name="Juricova H."/>
            <person name="Matiasovicova J."/>
            <person name="Kubasova T."/>
            <person name="Cejkova D."/>
            <person name="Rychlik I."/>
        </authorList>
    </citation>
    <scope>NUCLEOTIDE SEQUENCE [LARGE SCALE GENOMIC DNA]</scope>
    <source>
        <strain evidence="2 3">An562</strain>
    </source>
</reference>
<evidence type="ECO:0000313" key="2">
    <source>
        <dbReference type="EMBL" id="MBM6927913.1"/>
    </source>
</evidence>
<name>A0ABS2GQ01_9BURK</name>
<evidence type="ECO:0000313" key="3">
    <source>
        <dbReference type="Proteomes" id="UP000777002"/>
    </source>
</evidence>
<dbReference type="InterPro" id="IPR027417">
    <property type="entry name" value="P-loop_NTPase"/>
</dbReference>
<gene>
    <name evidence="2" type="ORF">H5985_01270</name>
</gene>
<protein>
    <recommendedName>
        <fullName evidence="4">DUF3631 domain-containing protein</fullName>
    </recommendedName>
</protein>
<accession>A0ABS2GQ01</accession>
<sequence length="521" mass="59309">MTETKETVQNPAKVHCTDGTQTKAPESSISVEERSEKENFENELVSALTGKLPDKGLVRFLKKNAWTEKFQKSEQVLLSAIKQFSRRLKPKTLMNEPEDIAPSSEDIFISDLIIYFKGYISEHCELPEEDLLVISYWCLATWFYEDIERAPYILLLSKMPGSGKSAILKTCANLSFNPYMGAGSSPASLWRLTDQAPRTIFIDEVDMTKVDSSKELGQFLNSGIDPDGVISRCDQNSPNEVLSHRTFALKMLSGLDSPSLNLASATLTRCIIIWTSESRQRKKHAPSINRDEYARKLRSYGAKVAREYSQQYKSQTVDVNVLSWRTLDTWEAIFILSSLVDQENQRMGKTSNDFDTLLNLAQKKSREAPDSAVEFKILLMTKNVLTRALTSFPETYQDNRYKIYSGYEFEERVKIPDQRRSRADERKYGIKGLYIYGSPSNPIVRGPELMAALIDLKDNSPVTAYKEKGMPYVVFVRIIENLGFSEADQRISNVRGYSLFKINEKIQERLKESLPMPGLMS</sequence>
<feature type="compositionally biased region" description="Polar residues" evidence="1">
    <location>
        <begin position="18"/>
        <end position="30"/>
    </location>
</feature>
<dbReference type="EMBL" id="JACJKX010000001">
    <property type="protein sequence ID" value="MBM6927913.1"/>
    <property type="molecule type" value="Genomic_DNA"/>
</dbReference>
<proteinExistence type="predicted"/>
<dbReference type="RefSeq" id="WP_205049498.1">
    <property type="nucleotide sequence ID" value="NZ_JACJKX010000001.1"/>
</dbReference>